<sequence>MGTDYDVNASHPDSNAELMPAFEDYPVSRFSSAAVERVVPTFLSPVDEMFLERKIGSSANYAGKYVLTYWGCGTACQRIAAINVETGAVLYPGEGAASSGVCFERHSRLLIVNPVVREPDDEIPDWFYTYFYEITDEGFRLLGKTRAGLANPCGLE</sequence>
<keyword evidence="2" id="KW-1185">Reference proteome</keyword>
<reference evidence="2" key="1">
    <citation type="submission" date="2016-10" db="EMBL/GenBank/DDBJ databases">
        <authorList>
            <person name="Varghese N."/>
            <person name="Submissions S."/>
        </authorList>
    </citation>
    <scope>NUCLEOTIDE SEQUENCE [LARGE SCALE GENOMIC DNA]</scope>
    <source>
        <strain evidence="2">CGMCC 1.6775</strain>
    </source>
</reference>
<evidence type="ECO:0000313" key="1">
    <source>
        <dbReference type="EMBL" id="SFN24628.1"/>
    </source>
</evidence>
<dbReference type="RefSeq" id="WP_092004155.1">
    <property type="nucleotide sequence ID" value="NZ_FOUR01000006.1"/>
</dbReference>
<protein>
    <submittedName>
        <fullName evidence="1">Uncharacterized protein</fullName>
    </submittedName>
</protein>
<dbReference type="Proteomes" id="UP000199339">
    <property type="component" value="Unassembled WGS sequence"/>
</dbReference>
<evidence type="ECO:0000313" key="2">
    <source>
        <dbReference type="Proteomes" id="UP000199339"/>
    </source>
</evidence>
<dbReference type="EMBL" id="FOUR01000006">
    <property type="protein sequence ID" value="SFN24628.1"/>
    <property type="molecule type" value="Genomic_DNA"/>
</dbReference>
<accession>A0A1I4XFD7</accession>
<dbReference type="OrthoDB" id="8757135at2"/>
<dbReference type="AlphaFoldDB" id="A0A1I4XFD7"/>
<gene>
    <name evidence="1" type="ORF">SAMN04487961_2563</name>
</gene>
<proteinExistence type="predicted"/>
<organism evidence="1 2">
    <name type="scientific">Marinobacter pelagius</name>
    <dbReference type="NCBI Taxonomy" id="379482"/>
    <lineage>
        <taxon>Bacteria</taxon>
        <taxon>Pseudomonadati</taxon>
        <taxon>Pseudomonadota</taxon>
        <taxon>Gammaproteobacteria</taxon>
        <taxon>Pseudomonadales</taxon>
        <taxon>Marinobacteraceae</taxon>
        <taxon>Marinobacter</taxon>
    </lineage>
</organism>
<name>A0A1I4XFD7_9GAMM</name>